<organism evidence="7 8">
    <name type="scientific">Kibdelosporangium aridum</name>
    <dbReference type="NCBI Taxonomy" id="2030"/>
    <lineage>
        <taxon>Bacteria</taxon>
        <taxon>Bacillati</taxon>
        <taxon>Actinomycetota</taxon>
        <taxon>Actinomycetes</taxon>
        <taxon>Pseudonocardiales</taxon>
        <taxon>Pseudonocardiaceae</taxon>
        <taxon>Kibdelosporangium</taxon>
    </lineage>
</organism>
<dbReference type="PANTHER" id="PTHR19328">
    <property type="entry name" value="HEDGEHOG-INTERACTING PROTEIN"/>
    <property type="match status" value="1"/>
</dbReference>
<name>A0A1Y5X001_KIBAR</name>
<dbReference type="InterPro" id="IPR011041">
    <property type="entry name" value="Quinoprot_gluc/sorb_DH_b-prop"/>
</dbReference>
<dbReference type="Proteomes" id="UP000192674">
    <property type="component" value="Unassembled WGS sequence"/>
</dbReference>
<dbReference type="InterPro" id="IPR000421">
    <property type="entry name" value="FA58C"/>
</dbReference>
<dbReference type="InterPro" id="IPR011042">
    <property type="entry name" value="6-blade_b-propeller_TolB-like"/>
</dbReference>
<evidence type="ECO:0000313" key="8">
    <source>
        <dbReference type="Proteomes" id="UP000192674"/>
    </source>
</evidence>
<dbReference type="PROSITE" id="PS51175">
    <property type="entry name" value="CBM6"/>
    <property type="match status" value="1"/>
</dbReference>
<dbReference type="InterPro" id="IPR035986">
    <property type="entry name" value="PKD_dom_sf"/>
</dbReference>
<feature type="signal peptide" evidence="3">
    <location>
        <begin position="1"/>
        <end position="37"/>
    </location>
</feature>
<dbReference type="Pfam" id="PF18911">
    <property type="entry name" value="PKD_4"/>
    <property type="match status" value="1"/>
</dbReference>
<evidence type="ECO:0000256" key="2">
    <source>
        <dbReference type="SAM" id="MobiDB-lite"/>
    </source>
</evidence>
<dbReference type="CDD" id="cd04084">
    <property type="entry name" value="CBM6_xylanase-like"/>
    <property type="match status" value="1"/>
</dbReference>
<proteinExistence type="predicted"/>
<dbReference type="GO" id="GO:0030246">
    <property type="term" value="F:carbohydrate binding"/>
    <property type="evidence" value="ECO:0007669"/>
    <property type="project" value="InterPro"/>
</dbReference>
<dbReference type="InterPro" id="IPR013783">
    <property type="entry name" value="Ig-like_fold"/>
</dbReference>
<dbReference type="CDD" id="cd00146">
    <property type="entry name" value="PKD"/>
    <property type="match status" value="1"/>
</dbReference>
<gene>
    <name evidence="7" type="ORF">SAMN05661093_00960</name>
</gene>
<dbReference type="PROSITE" id="PS50093">
    <property type="entry name" value="PKD"/>
    <property type="match status" value="1"/>
</dbReference>
<evidence type="ECO:0000256" key="3">
    <source>
        <dbReference type="SAM" id="SignalP"/>
    </source>
</evidence>
<evidence type="ECO:0000256" key="1">
    <source>
        <dbReference type="ARBA" id="ARBA00022729"/>
    </source>
</evidence>
<dbReference type="EMBL" id="FWXV01000001">
    <property type="protein sequence ID" value="SMC61920.1"/>
    <property type="molecule type" value="Genomic_DNA"/>
</dbReference>
<dbReference type="Gene3D" id="2.120.10.30">
    <property type="entry name" value="TolB, C-terminal domain"/>
    <property type="match status" value="1"/>
</dbReference>
<feature type="region of interest" description="Disordered" evidence="2">
    <location>
        <begin position="823"/>
        <end position="856"/>
    </location>
</feature>
<dbReference type="SMART" id="SM00231">
    <property type="entry name" value="FA58C"/>
    <property type="match status" value="1"/>
</dbReference>
<dbReference type="SUPFAM" id="SSF50952">
    <property type="entry name" value="Soluble quinoprotein glucose dehydrogenase"/>
    <property type="match status" value="1"/>
</dbReference>
<dbReference type="Pfam" id="PF00754">
    <property type="entry name" value="F5_F8_type_C"/>
    <property type="match status" value="1"/>
</dbReference>
<dbReference type="SMART" id="SM00606">
    <property type="entry name" value="CBD_IV"/>
    <property type="match status" value="1"/>
</dbReference>
<dbReference type="InterPro" id="IPR005084">
    <property type="entry name" value="CBM6"/>
</dbReference>
<dbReference type="Gene3D" id="2.60.120.260">
    <property type="entry name" value="Galactose-binding domain-like"/>
    <property type="match status" value="2"/>
</dbReference>
<dbReference type="InterPro" id="IPR008979">
    <property type="entry name" value="Galactose-bd-like_sf"/>
</dbReference>
<keyword evidence="1 3" id="KW-0732">Signal</keyword>
<sequence>MTSGYSVTFARPKRLFAAGLLVAATVTVGPMAVTGQAAPPVNPADYQQITLAKGEPEMGEPMSMTVLPDRTVLHTARNGTVRATDAAGNTRVIGTIPVYSHDEEGMQGIAADPGFATNRFIYIFYAPPLSTPAGDAPLNGTAADFARFNGVNRLARYTLNSDLTINMASARTILEVPTSRGLCCHVGGDIDFDAAGNLYLTTGDDSNPFVDGYAPLDDRPSRNPAVDAQRSAANSNDLRGKLLRIKVNADGSYSIPAGNMFPQGTANTRPEIYAMGFRNPFRMNVDKATGIVYLGDYGPDAGSTTNRGPSGQVEFNRVTSPGFYGWPYCTGSNTATETYAQYNYDTGAVGAKFNCGAPVNNSRNNTGIKNLPAAKPAWIKYAGDSGSPPEFGGGSESPMGAPVYRFDPNLQSSVKFPQSLDGHVFATEFGRRWIKDIEVLSNGDRGTIQPFPWSGTQIMDAQFGPDGALYILDYGTGWFQGDANSAVYRIEYRPAGQRPPVAAASANRTSGAAPLAVNFSSAGSSDPDGGPLTYRWTFGDGGTSTAANPSHTYTANGTYTAQVTVTDNQNLTANASVIINVGNTAPTVTVELPAHGQVFNFGDTVPFRIRVTDPEDGTIDCSRVKMTYILGHDSHGHAITSQNGCTGSIATPLDGEHDTSANLFGVWDAEYTDNGANGQPPITTHTQAVTQPRTRQAEHFKTMQGVGIIDKPAANGGKTIGNIENGDWVSFDPYVLQGIPNFTARVSSGGAGGQLQVRAGSQTGPLLGTATVSNTGGWENFVNVTANLSNAPAGTTKLFLVFTGGAGALFDVDQFTLGGSAPPQPGLLSAGRPVTASSSESATYGPGNVTDGSTTSRWSSQFADPQWIYIDLGQTRSVSRVRLNWEAAFGRAYRIETSATAGTNDWNPVYTTTSSDGGVDDVSFTATNARYVRVFGTARATAWGYSLWEMEVYGA</sequence>
<dbReference type="Pfam" id="PF03422">
    <property type="entry name" value="CBM_6"/>
    <property type="match status" value="1"/>
</dbReference>
<feature type="domain" description="CBM6" evidence="6">
    <location>
        <begin position="693"/>
        <end position="818"/>
    </location>
</feature>
<dbReference type="PANTHER" id="PTHR19328:SF75">
    <property type="entry name" value="ALDOSE SUGAR DEHYDROGENASE YLII"/>
    <property type="match status" value="1"/>
</dbReference>
<dbReference type="InterPro" id="IPR012938">
    <property type="entry name" value="Glc/Sorbosone_DH"/>
</dbReference>
<dbReference type="Gene3D" id="2.60.40.10">
    <property type="entry name" value="Immunoglobulins"/>
    <property type="match status" value="1"/>
</dbReference>
<evidence type="ECO:0000259" key="4">
    <source>
        <dbReference type="PROSITE" id="PS50022"/>
    </source>
</evidence>
<dbReference type="PROSITE" id="PS50022">
    <property type="entry name" value="FA58C_3"/>
    <property type="match status" value="1"/>
</dbReference>
<feature type="domain" description="PKD" evidence="5">
    <location>
        <begin position="500"/>
        <end position="581"/>
    </location>
</feature>
<reference evidence="7 8" key="1">
    <citation type="submission" date="2017-04" db="EMBL/GenBank/DDBJ databases">
        <authorList>
            <person name="Afonso C.L."/>
            <person name="Miller P.J."/>
            <person name="Scott M.A."/>
            <person name="Spackman E."/>
            <person name="Goraichik I."/>
            <person name="Dimitrov K.M."/>
            <person name="Suarez D.L."/>
            <person name="Swayne D.E."/>
        </authorList>
    </citation>
    <scope>NUCLEOTIDE SEQUENCE [LARGE SCALE GENOMIC DNA]</scope>
    <source>
        <strain evidence="7 8">DSM 43828</strain>
    </source>
</reference>
<dbReference type="InterPro" id="IPR022409">
    <property type="entry name" value="PKD/Chitinase_dom"/>
</dbReference>
<evidence type="ECO:0000259" key="5">
    <source>
        <dbReference type="PROSITE" id="PS50093"/>
    </source>
</evidence>
<evidence type="ECO:0000259" key="6">
    <source>
        <dbReference type="PROSITE" id="PS51175"/>
    </source>
</evidence>
<dbReference type="Pfam" id="PF07995">
    <property type="entry name" value="GSDH"/>
    <property type="match status" value="1"/>
</dbReference>
<dbReference type="InterPro" id="IPR006584">
    <property type="entry name" value="Cellulose-bd_IV"/>
</dbReference>
<keyword evidence="8" id="KW-1185">Reference proteome</keyword>
<protein>
    <submittedName>
        <fullName evidence="7">Glucose/arabinose dehydrogenase, beta-propeller fold</fullName>
    </submittedName>
</protein>
<dbReference type="SUPFAM" id="SSF49299">
    <property type="entry name" value="PKD domain"/>
    <property type="match status" value="1"/>
</dbReference>
<dbReference type="SMART" id="SM00089">
    <property type="entry name" value="PKD"/>
    <property type="match status" value="1"/>
</dbReference>
<dbReference type="GO" id="GO:0005975">
    <property type="term" value="P:carbohydrate metabolic process"/>
    <property type="evidence" value="ECO:0007669"/>
    <property type="project" value="UniProtKB-ARBA"/>
</dbReference>
<accession>A0A1Y5X001</accession>
<dbReference type="InterPro" id="IPR000601">
    <property type="entry name" value="PKD_dom"/>
</dbReference>
<dbReference type="AlphaFoldDB" id="A0A1Y5X001"/>
<feature type="domain" description="F5/8 type C" evidence="4">
    <location>
        <begin position="820"/>
        <end position="955"/>
    </location>
</feature>
<feature type="chain" id="PRO_5011966580" evidence="3">
    <location>
        <begin position="38"/>
        <end position="955"/>
    </location>
</feature>
<dbReference type="SUPFAM" id="SSF49785">
    <property type="entry name" value="Galactose-binding domain-like"/>
    <property type="match status" value="2"/>
</dbReference>
<evidence type="ECO:0000313" key="7">
    <source>
        <dbReference type="EMBL" id="SMC61920.1"/>
    </source>
</evidence>